<proteinExistence type="predicted"/>
<dbReference type="AlphaFoldDB" id="A0A9P7JVV9"/>
<dbReference type="Proteomes" id="UP000823399">
    <property type="component" value="Unassembled WGS sequence"/>
</dbReference>
<organism evidence="2 3">
    <name type="scientific">Suillus discolor</name>
    <dbReference type="NCBI Taxonomy" id="1912936"/>
    <lineage>
        <taxon>Eukaryota</taxon>
        <taxon>Fungi</taxon>
        <taxon>Dikarya</taxon>
        <taxon>Basidiomycota</taxon>
        <taxon>Agaricomycotina</taxon>
        <taxon>Agaricomycetes</taxon>
        <taxon>Agaricomycetidae</taxon>
        <taxon>Boletales</taxon>
        <taxon>Suillineae</taxon>
        <taxon>Suillaceae</taxon>
        <taxon>Suillus</taxon>
    </lineage>
</organism>
<keyword evidence="3" id="KW-1185">Reference proteome</keyword>
<dbReference type="GeneID" id="64690289"/>
<dbReference type="EMBL" id="JABBWM010000018">
    <property type="protein sequence ID" value="KAG2111298.1"/>
    <property type="molecule type" value="Genomic_DNA"/>
</dbReference>
<sequence>MQKVSDSVTSIFQLETKEERLAKCLQGGSTIVYSEKFGLGWRFGLQYSQEGWSFAKVKVYLDHTHCSPSATDAATVTVCLKDGSTPEVPSFDSRMVSIADFGHGPPALIGSFSPSVIAAHPYMWFTVATKANFAPVIADPLINTASALRQSMNNGEFIDTKYYAMSKRATWKSSGETRFVYANSAVLDHGASVASVLPSCIKKNSLLVHYDSENRLMMDTTERYDYYLDSDIDSEEEEVKEKTKTKTMTKEKAKTKMKAKGKAQGVPSQPPPYRYSQSYFAAPGHYEHESDDFSDTFSDTTSDSSALSSDDDNGIWAALAATRPPGFRSTDTLRAEPLPQPFSPTQRIVLVQNTAFTTWASYVYYCYTGQISFHPLKSKDPLSRRNNTTQTLRCSPKSMYRLASKLKNTRLEALACQAIKSNLSSKNILDEAFSWFTAQYPDIEKMELELLIEFRSTPEVSSRLDQILESVSRGERPYAKAMLNGFLMHLTRQGAGGTK</sequence>
<evidence type="ECO:0000256" key="1">
    <source>
        <dbReference type="SAM" id="MobiDB-lite"/>
    </source>
</evidence>
<dbReference type="RefSeq" id="XP_041294657.1">
    <property type="nucleotide sequence ID" value="XM_041428030.1"/>
</dbReference>
<evidence type="ECO:0000313" key="3">
    <source>
        <dbReference type="Proteomes" id="UP000823399"/>
    </source>
</evidence>
<feature type="region of interest" description="Disordered" evidence="1">
    <location>
        <begin position="290"/>
        <end position="309"/>
    </location>
</feature>
<feature type="compositionally biased region" description="Basic and acidic residues" evidence="1">
    <location>
        <begin position="239"/>
        <end position="254"/>
    </location>
</feature>
<gene>
    <name evidence="2" type="ORF">F5147DRAFT_103073</name>
</gene>
<name>A0A9P7JVV9_9AGAM</name>
<evidence type="ECO:0000313" key="2">
    <source>
        <dbReference type="EMBL" id="KAG2111298.1"/>
    </source>
</evidence>
<reference evidence="2" key="1">
    <citation type="journal article" date="2020" name="New Phytol.">
        <title>Comparative genomics reveals dynamic genome evolution in host specialist ectomycorrhizal fungi.</title>
        <authorList>
            <person name="Lofgren L.A."/>
            <person name="Nguyen N.H."/>
            <person name="Vilgalys R."/>
            <person name="Ruytinx J."/>
            <person name="Liao H.L."/>
            <person name="Branco S."/>
            <person name="Kuo A."/>
            <person name="LaButti K."/>
            <person name="Lipzen A."/>
            <person name="Andreopoulos W."/>
            <person name="Pangilinan J."/>
            <person name="Riley R."/>
            <person name="Hundley H."/>
            <person name="Na H."/>
            <person name="Barry K."/>
            <person name="Grigoriev I.V."/>
            <person name="Stajich J.E."/>
            <person name="Kennedy P.G."/>
        </authorList>
    </citation>
    <scope>NUCLEOTIDE SEQUENCE</scope>
    <source>
        <strain evidence="2">FC423</strain>
    </source>
</reference>
<feature type="region of interest" description="Disordered" evidence="1">
    <location>
        <begin position="235"/>
        <end position="272"/>
    </location>
</feature>
<comment type="caution">
    <text evidence="2">The sequence shown here is derived from an EMBL/GenBank/DDBJ whole genome shotgun (WGS) entry which is preliminary data.</text>
</comment>
<dbReference type="OrthoDB" id="6359816at2759"/>
<protein>
    <submittedName>
        <fullName evidence="2">Uncharacterized protein</fullName>
    </submittedName>
</protein>
<feature type="compositionally biased region" description="Low complexity" evidence="1">
    <location>
        <begin position="295"/>
        <end position="308"/>
    </location>
</feature>
<accession>A0A9P7JVV9</accession>